<accession>A0A7L4ZPS8</accession>
<evidence type="ECO:0000259" key="2">
    <source>
        <dbReference type="Pfam" id="PF26566"/>
    </source>
</evidence>
<protein>
    <recommendedName>
        <fullName evidence="2">PH domain-containing protein</fullName>
    </recommendedName>
</protein>
<gene>
    <name evidence="3" type="ORF">IMCC3317_32570</name>
</gene>
<organism evidence="3 4">
    <name type="scientific">Kordia antarctica</name>
    <dbReference type="NCBI Taxonomy" id="1218801"/>
    <lineage>
        <taxon>Bacteria</taxon>
        <taxon>Pseudomonadati</taxon>
        <taxon>Bacteroidota</taxon>
        <taxon>Flavobacteriia</taxon>
        <taxon>Flavobacteriales</taxon>
        <taxon>Flavobacteriaceae</taxon>
        <taxon>Kordia</taxon>
    </lineage>
</organism>
<feature type="transmembrane region" description="Helical" evidence="1">
    <location>
        <begin position="35"/>
        <end position="52"/>
    </location>
</feature>
<keyword evidence="1" id="KW-0472">Membrane</keyword>
<dbReference type="Pfam" id="PF26566">
    <property type="entry name" value="PH_40"/>
    <property type="match status" value="1"/>
</dbReference>
<keyword evidence="1" id="KW-0812">Transmembrane</keyword>
<evidence type="ECO:0000313" key="3">
    <source>
        <dbReference type="EMBL" id="QHI37874.1"/>
    </source>
</evidence>
<evidence type="ECO:0000313" key="4">
    <source>
        <dbReference type="Proteomes" id="UP000464657"/>
    </source>
</evidence>
<proteinExistence type="predicted"/>
<dbReference type="EMBL" id="CP019288">
    <property type="protein sequence ID" value="QHI37874.1"/>
    <property type="molecule type" value="Genomic_DNA"/>
</dbReference>
<evidence type="ECO:0000256" key="1">
    <source>
        <dbReference type="SAM" id="Phobius"/>
    </source>
</evidence>
<feature type="transmembrane region" description="Helical" evidence="1">
    <location>
        <begin position="64"/>
        <end position="87"/>
    </location>
</feature>
<dbReference type="KEGG" id="kan:IMCC3317_32570"/>
<sequence>MKCFILEAIKNGFYTLKKTYKLHYKLLKKVLKENLFIFLGFIFLGFIFGLFSETKDAEYRTIMLLTFVGVMLLLNLQTIILLIDYYVRNKETIVEIDTASKYITISKKGHFKKYEFSEIETSTYHLGIYYKQAIDNWVREYAIHSDFGYWDLKFKNGDRYYISNLIVDFLHEYAFIKKTKYRFRFFPYINTSNSKKAVKLKRAKEKTNIEKFVEKFQSKNEKQLREILDNKTKYQKDAVKAAEIVLKRKNIDNNQY</sequence>
<feature type="domain" description="PH" evidence="2">
    <location>
        <begin position="34"/>
        <end position="168"/>
    </location>
</feature>
<dbReference type="InterPro" id="IPR058916">
    <property type="entry name" value="PH_40"/>
</dbReference>
<name>A0A7L4ZPS8_9FLAO</name>
<keyword evidence="1" id="KW-1133">Transmembrane helix</keyword>
<keyword evidence="4" id="KW-1185">Reference proteome</keyword>
<reference evidence="3 4" key="1">
    <citation type="journal article" date="2013" name="Int. J. Syst. Evol. Microbiol.">
        <title>Kordia antarctica sp. nov., isolated from Antarctic seawater.</title>
        <authorList>
            <person name="Baek K."/>
            <person name="Choi A."/>
            <person name="Kang I."/>
            <person name="Lee K."/>
            <person name="Cho J.C."/>
        </authorList>
    </citation>
    <scope>NUCLEOTIDE SEQUENCE [LARGE SCALE GENOMIC DNA]</scope>
    <source>
        <strain evidence="3 4">IMCC3317</strain>
    </source>
</reference>
<dbReference type="Proteomes" id="UP000464657">
    <property type="component" value="Chromosome"/>
</dbReference>
<dbReference type="AlphaFoldDB" id="A0A7L4ZPS8"/>